<dbReference type="KEGG" id="nbe:Back2_06140"/>
<gene>
    <name evidence="2" type="ORF">Back2_06140</name>
</gene>
<organism evidence="2 3">
    <name type="scientific">Nocardioides baekrokdamisoli</name>
    <dbReference type="NCBI Taxonomy" id="1804624"/>
    <lineage>
        <taxon>Bacteria</taxon>
        <taxon>Bacillati</taxon>
        <taxon>Actinomycetota</taxon>
        <taxon>Actinomycetes</taxon>
        <taxon>Propionibacteriales</taxon>
        <taxon>Nocardioidaceae</taxon>
        <taxon>Nocardioides</taxon>
    </lineage>
</organism>
<dbReference type="AlphaFoldDB" id="A0A3G9IBT1"/>
<evidence type="ECO:0000313" key="2">
    <source>
        <dbReference type="EMBL" id="BBH16327.1"/>
    </source>
</evidence>
<reference evidence="2 3" key="1">
    <citation type="submission" date="2018-11" db="EMBL/GenBank/DDBJ databases">
        <title>Complete genome sequence of Nocardioides baekrokdamisoli strain KCTC 39748.</title>
        <authorList>
            <person name="Kang S.W."/>
            <person name="Lee K.C."/>
            <person name="Kim K.K."/>
            <person name="Kim J.S."/>
            <person name="Kim D.S."/>
            <person name="Ko S.H."/>
            <person name="Yang S.H."/>
            <person name="Shin Y.K."/>
            <person name="Lee J.S."/>
        </authorList>
    </citation>
    <scope>NUCLEOTIDE SEQUENCE [LARGE SCALE GENOMIC DNA]</scope>
    <source>
        <strain evidence="2 3">KCTC 39748</strain>
    </source>
</reference>
<evidence type="ECO:0008006" key="4">
    <source>
        <dbReference type="Google" id="ProtNLM"/>
    </source>
</evidence>
<dbReference type="RefSeq" id="WP_125566652.1">
    <property type="nucleotide sequence ID" value="NZ_AP019307.1"/>
</dbReference>
<accession>A0A3G9IBT1</accession>
<feature type="coiled-coil region" evidence="1">
    <location>
        <begin position="320"/>
        <end position="377"/>
    </location>
</feature>
<evidence type="ECO:0000256" key="1">
    <source>
        <dbReference type="SAM" id="Coils"/>
    </source>
</evidence>
<feature type="coiled-coil region" evidence="1">
    <location>
        <begin position="102"/>
        <end position="138"/>
    </location>
</feature>
<dbReference type="OrthoDB" id="5422202at2"/>
<protein>
    <recommendedName>
        <fullName evidence="4">DNA repair ATPase</fullName>
    </recommendedName>
</protein>
<keyword evidence="3" id="KW-1185">Reference proteome</keyword>
<sequence length="408" mass="45328">MTDQQWGRVDSDGTVYVRTSDGERAVGSYPAGTPEEALAFFSNRFDQLAFEVEQTERRVHAGKASPDECSDAVKTVRAKVGEANAVGDLAALTARLDALTPAIAAQREARKAEKAAKLEESRGEKEKLVSEAETLAESSDWRNGANRLRELLDLWKALPRLERAADDALWHRFSAARTTYTRRRKSHFGEVSVARDAAKAVKERLVAEAEKLSESTDWGVTAGRYRDLMLDWKAAGSAAKDIDDKLWARFRAAQDVFFGARDSANKALDDEFAGNAEIKEGILKEAEALLPITDFAAAKAAYRTLAERWEAAGKVPRDRIRDLEARIRKVEQAIKSHEDEQWRRTDPEKTARANDMVVKLEEAIAKVESDLEKARAAGDDRAVKSLEENLASRQMFLDAAKRASADFS</sequence>
<name>A0A3G9IBT1_9ACTN</name>
<dbReference type="EMBL" id="AP019307">
    <property type="protein sequence ID" value="BBH16327.1"/>
    <property type="molecule type" value="Genomic_DNA"/>
</dbReference>
<dbReference type="InterPro" id="IPR007139">
    <property type="entry name" value="DUF349"/>
</dbReference>
<dbReference type="Pfam" id="PF03993">
    <property type="entry name" value="DUF349"/>
    <property type="match status" value="3"/>
</dbReference>
<evidence type="ECO:0000313" key="3">
    <source>
        <dbReference type="Proteomes" id="UP000271573"/>
    </source>
</evidence>
<dbReference type="Proteomes" id="UP000271573">
    <property type="component" value="Chromosome"/>
</dbReference>
<proteinExistence type="predicted"/>
<keyword evidence="1" id="KW-0175">Coiled coil</keyword>